<dbReference type="InterPro" id="IPR020846">
    <property type="entry name" value="MFS_dom"/>
</dbReference>
<sequence>MASARTSSNQKWTDFITCRKVLNIMVILGFMFNYMLRVNLTIAIVDMINPNFTASQANSTNQNVTHSNTTTTKSVLLEETRFDWTADQKNAILGSFFWGYVLTELPGGRMAEIVGAKKIFGWGMLMASVLTILTPAFCYMNYYVILISRAVVGFFLGATWPAIPPMAAKWIPPMERSNFIANMMASSLGAALTLPACGFLISTVGWASVFYVTGTIGLVWSILWFFLVYDSPAEHPRITAEEREAIESKIAEGESKKQVKPTKVPWGQIFTSMPVWAIIITHGCSVFGYFTVVNQLPSYMKDVLHFNIKSNGLLSSLPYLGKYIMAVIASYVADKLRQSKKLSTTATRKLFTSFACFIPGILMVVQAIWGVNPALSVTVFTASLFFNGAVTAGYLSNGLDIAPNFSGTIFGLANTLSSFGGWLSTKIVSVLTEKESSFNTWKGVFWILFATYLSGGIFYLIFGTGKTMKWNTVDCDEGNSKEMQPLKSNGEKEKEREITA</sequence>
<name>A0A9P0FS25_BRAAE</name>
<evidence type="ECO:0000313" key="10">
    <source>
        <dbReference type="EMBL" id="CAH0564805.1"/>
    </source>
</evidence>
<dbReference type="AlphaFoldDB" id="A0A9P0FS25"/>
<dbReference type="PANTHER" id="PTHR11662:SF411">
    <property type="entry name" value="GH05102P"/>
    <property type="match status" value="1"/>
</dbReference>
<evidence type="ECO:0000256" key="6">
    <source>
        <dbReference type="ARBA" id="ARBA00023136"/>
    </source>
</evidence>
<keyword evidence="3 8" id="KW-0812">Transmembrane</keyword>
<organism evidence="10 11">
    <name type="scientific">Brassicogethes aeneus</name>
    <name type="common">Rape pollen beetle</name>
    <name type="synonym">Meligethes aeneus</name>
    <dbReference type="NCBI Taxonomy" id="1431903"/>
    <lineage>
        <taxon>Eukaryota</taxon>
        <taxon>Metazoa</taxon>
        <taxon>Ecdysozoa</taxon>
        <taxon>Arthropoda</taxon>
        <taxon>Hexapoda</taxon>
        <taxon>Insecta</taxon>
        <taxon>Pterygota</taxon>
        <taxon>Neoptera</taxon>
        <taxon>Endopterygota</taxon>
        <taxon>Coleoptera</taxon>
        <taxon>Polyphaga</taxon>
        <taxon>Cucujiformia</taxon>
        <taxon>Nitidulidae</taxon>
        <taxon>Meligethinae</taxon>
        <taxon>Brassicogethes</taxon>
    </lineage>
</organism>
<evidence type="ECO:0000259" key="9">
    <source>
        <dbReference type="PROSITE" id="PS50850"/>
    </source>
</evidence>
<dbReference type="SUPFAM" id="SSF103473">
    <property type="entry name" value="MFS general substrate transporter"/>
    <property type="match status" value="1"/>
</dbReference>
<evidence type="ECO:0000256" key="3">
    <source>
        <dbReference type="ARBA" id="ARBA00022692"/>
    </source>
</evidence>
<dbReference type="FunFam" id="1.20.1250.20:FF:000003">
    <property type="entry name" value="Solute carrier family 17 member 3"/>
    <property type="match status" value="1"/>
</dbReference>
<dbReference type="OrthoDB" id="2985014at2759"/>
<comment type="subcellular location">
    <subcellularLocation>
        <location evidence="1">Membrane</location>
        <topology evidence="1">Multi-pass membrane protein</topology>
    </subcellularLocation>
</comment>
<evidence type="ECO:0000256" key="4">
    <source>
        <dbReference type="ARBA" id="ARBA00022847"/>
    </source>
</evidence>
<dbReference type="Pfam" id="PF07690">
    <property type="entry name" value="MFS_1"/>
    <property type="match status" value="1"/>
</dbReference>
<evidence type="ECO:0000256" key="8">
    <source>
        <dbReference type="SAM" id="Phobius"/>
    </source>
</evidence>
<proteinExistence type="predicted"/>
<evidence type="ECO:0000256" key="7">
    <source>
        <dbReference type="SAM" id="MobiDB-lite"/>
    </source>
</evidence>
<feature type="compositionally biased region" description="Basic and acidic residues" evidence="7">
    <location>
        <begin position="489"/>
        <end position="500"/>
    </location>
</feature>
<feature type="transmembrane region" description="Helical" evidence="8">
    <location>
        <begin position="350"/>
        <end position="369"/>
    </location>
</feature>
<dbReference type="InterPro" id="IPR036259">
    <property type="entry name" value="MFS_trans_sf"/>
</dbReference>
<dbReference type="CDD" id="cd17318">
    <property type="entry name" value="MFS_SLC17"/>
    <property type="match status" value="1"/>
</dbReference>
<evidence type="ECO:0000256" key="5">
    <source>
        <dbReference type="ARBA" id="ARBA00022989"/>
    </source>
</evidence>
<keyword evidence="5 8" id="KW-1133">Transmembrane helix</keyword>
<dbReference type="Proteomes" id="UP001154078">
    <property type="component" value="Chromosome 9"/>
</dbReference>
<evidence type="ECO:0000313" key="11">
    <source>
        <dbReference type="Proteomes" id="UP001154078"/>
    </source>
</evidence>
<feature type="domain" description="Major facilitator superfamily (MFS) profile" evidence="9">
    <location>
        <begin position="21"/>
        <end position="467"/>
    </location>
</feature>
<dbReference type="PANTHER" id="PTHR11662">
    <property type="entry name" value="SOLUTE CARRIER FAMILY 17"/>
    <property type="match status" value="1"/>
</dbReference>
<dbReference type="GO" id="GO:0016020">
    <property type="term" value="C:membrane"/>
    <property type="evidence" value="ECO:0007669"/>
    <property type="project" value="UniProtKB-SubCell"/>
</dbReference>
<evidence type="ECO:0000256" key="1">
    <source>
        <dbReference type="ARBA" id="ARBA00004141"/>
    </source>
</evidence>
<feature type="transmembrane region" description="Helical" evidence="8">
    <location>
        <begin position="375"/>
        <end position="395"/>
    </location>
</feature>
<dbReference type="GO" id="GO:0006820">
    <property type="term" value="P:monoatomic anion transport"/>
    <property type="evidence" value="ECO:0007669"/>
    <property type="project" value="TreeGrafter"/>
</dbReference>
<gene>
    <name evidence="10" type="ORF">MELIAE_LOCUS13261</name>
</gene>
<protein>
    <recommendedName>
        <fullName evidence="9">Major facilitator superfamily (MFS) profile domain-containing protein</fullName>
    </recommendedName>
</protein>
<dbReference type="Gene3D" id="1.20.1250.20">
    <property type="entry name" value="MFS general substrate transporter like domains"/>
    <property type="match status" value="2"/>
</dbReference>
<feature type="transmembrane region" description="Helical" evidence="8">
    <location>
        <begin position="21"/>
        <end position="45"/>
    </location>
</feature>
<feature type="transmembrane region" description="Helical" evidence="8">
    <location>
        <begin position="208"/>
        <end position="229"/>
    </location>
</feature>
<dbReference type="PROSITE" id="PS50850">
    <property type="entry name" value="MFS"/>
    <property type="match status" value="1"/>
</dbReference>
<keyword evidence="2" id="KW-0813">Transport</keyword>
<dbReference type="GO" id="GO:0015293">
    <property type="term" value="F:symporter activity"/>
    <property type="evidence" value="ECO:0007669"/>
    <property type="project" value="UniProtKB-KW"/>
</dbReference>
<dbReference type="InterPro" id="IPR011701">
    <property type="entry name" value="MFS"/>
</dbReference>
<accession>A0A9P0FS25</accession>
<dbReference type="InterPro" id="IPR050382">
    <property type="entry name" value="MFS_Na/Anion_cotransporter"/>
</dbReference>
<feature type="transmembrane region" description="Helical" evidence="8">
    <location>
        <begin position="273"/>
        <end position="292"/>
    </location>
</feature>
<keyword evidence="11" id="KW-1185">Reference proteome</keyword>
<feature type="transmembrane region" description="Helical" evidence="8">
    <location>
        <begin position="143"/>
        <end position="167"/>
    </location>
</feature>
<evidence type="ECO:0000256" key="2">
    <source>
        <dbReference type="ARBA" id="ARBA00022448"/>
    </source>
</evidence>
<reference evidence="10" key="1">
    <citation type="submission" date="2021-12" db="EMBL/GenBank/DDBJ databases">
        <authorList>
            <person name="King R."/>
        </authorList>
    </citation>
    <scope>NUCLEOTIDE SEQUENCE</scope>
</reference>
<feature type="transmembrane region" description="Helical" evidence="8">
    <location>
        <begin position="179"/>
        <end position="202"/>
    </location>
</feature>
<feature type="transmembrane region" description="Helical" evidence="8">
    <location>
        <begin position="402"/>
        <end position="423"/>
    </location>
</feature>
<dbReference type="EMBL" id="OV121140">
    <property type="protein sequence ID" value="CAH0564805.1"/>
    <property type="molecule type" value="Genomic_DNA"/>
</dbReference>
<feature type="transmembrane region" description="Helical" evidence="8">
    <location>
        <begin position="443"/>
        <end position="462"/>
    </location>
</feature>
<feature type="region of interest" description="Disordered" evidence="7">
    <location>
        <begin position="479"/>
        <end position="500"/>
    </location>
</feature>
<keyword evidence="4" id="KW-0769">Symport</keyword>
<feature type="transmembrane region" description="Helical" evidence="8">
    <location>
        <begin position="119"/>
        <end position="137"/>
    </location>
</feature>
<keyword evidence="6 8" id="KW-0472">Membrane</keyword>
<dbReference type="FunFam" id="1.20.1250.20:FF:000157">
    <property type="entry name" value="Inorganic phosphate cotransporter"/>
    <property type="match status" value="1"/>
</dbReference>